<protein>
    <submittedName>
        <fullName evidence="2">Uncharacterized protein</fullName>
    </submittedName>
</protein>
<dbReference type="EMBL" id="JAINUG010000076">
    <property type="protein sequence ID" value="KAJ8400432.1"/>
    <property type="molecule type" value="Genomic_DNA"/>
</dbReference>
<evidence type="ECO:0000313" key="3">
    <source>
        <dbReference type="Proteomes" id="UP001221898"/>
    </source>
</evidence>
<evidence type="ECO:0000256" key="1">
    <source>
        <dbReference type="SAM" id="MobiDB-lite"/>
    </source>
</evidence>
<comment type="caution">
    <text evidence="2">The sequence shown here is derived from an EMBL/GenBank/DDBJ whole genome shotgun (WGS) entry which is preliminary data.</text>
</comment>
<reference evidence="2" key="1">
    <citation type="journal article" date="2023" name="Science">
        <title>Genome structures resolve the early diversification of teleost fishes.</title>
        <authorList>
            <person name="Parey E."/>
            <person name="Louis A."/>
            <person name="Montfort J."/>
            <person name="Bouchez O."/>
            <person name="Roques C."/>
            <person name="Iampietro C."/>
            <person name="Lluch J."/>
            <person name="Castinel A."/>
            <person name="Donnadieu C."/>
            <person name="Desvignes T."/>
            <person name="Floi Bucao C."/>
            <person name="Jouanno E."/>
            <person name="Wen M."/>
            <person name="Mejri S."/>
            <person name="Dirks R."/>
            <person name="Jansen H."/>
            <person name="Henkel C."/>
            <person name="Chen W.J."/>
            <person name="Zahm M."/>
            <person name="Cabau C."/>
            <person name="Klopp C."/>
            <person name="Thompson A.W."/>
            <person name="Robinson-Rechavi M."/>
            <person name="Braasch I."/>
            <person name="Lecointre G."/>
            <person name="Bobe J."/>
            <person name="Postlethwait J.H."/>
            <person name="Berthelot C."/>
            <person name="Roest Crollius H."/>
            <person name="Guiguen Y."/>
        </authorList>
    </citation>
    <scope>NUCLEOTIDE SEQUENCE</scope>
    <source>
        <strain evidence="2">NC1722</strain>
    </source>
</reference>
<evidence type="ECO:0000313" key="2">
    <source>
        <dbReference type="EMBL" id="KAJ8400432.1"/>
    </source>
</evidence>
<keyword evidence="3" id="KW-1185">Reference proteome</keyword>
<feature type="compositionally biased region" description="Low complexity" evidence="1">
    <location>
        <begin position="86"/>
        <end position="100"/>
    </location>
</feature>
<gene>
    <name evidence="2" type="ORF">AAFF_G00395560</name>
</gene>
<proteinExistence type="predicted"/>
<name>A0AAD7SDR0_9TELE</name>
<feature type="region of interest" description="Disordered" evidence="1">
    <location>
        <begin position="77"/>
        <end position="100"/>
    </location>
</feature>
<organism evidence="2 3">
    <name type="scientific">Aldrovandia affinis</name>
    <dbReference type="NCBI Taxonomy" id="143900"/>
    <lineage>
        <taxon>Eukaryota</taxon>
        <taxon>Metazoa</taxon>
        <taxon>Chordata</taxon>
        <taxon>Craniata</taxon>
        <taxon>Vertebrata</taxon>
        <taxon>Euteleostomi</taxon>
        <taxon>Actinopterygii</taxon>
        <taxon>Neopterygii</taxon>
        <taxon>Teleostei</taxon>
        <taxon>Notacanthiformes</taxon>
        <taxon>Halosauridae</taxon>
        <taxon>Aldrovandia</taxon>
    </lineage>
</organism>
<dbReference type="AlphaFoldDB" id="A0AAD7SDR0"/>
<accession>A0AAD7SDR0</accession>
<sequence length="100" mass="10550">MQGGGWGSIPIRPATANDLTTPLVTSSMNSFFFVALGRETAELTAPTFLLIVRNAIRRDPELCHVCAALHASHQPRSAHHACKPCGSASLSSGLQLLPDG</sequence>
<dbReference type="Proteomes" id="UP001221898">
    <property type="component" value="Unassembled WGS sequence"/>
</dbReference>